<keyword evidence="3" id="KW-1185">Reference proteome</keyword>
<evidence type="ECO:0000313" key="3">
    <source>
        <dbReference type="Proteomes" id="UP001140206"/>
    </source>
</evidence>
<dbReference type="Pfam" id="PF03478">
    <property type="entry name" value="Beta-prop_KIB1-4"/>
    <property type="match status" value="1"/>
</dbReference>
<proteinExistence type="predicted"/>
<dbReference type="Proteomes" id="UP001140206">
    <property type="component" value="Chromosome 1"/>
</dbReference>
<evidence type="ECO:0000259" key="1">
    <source>
        <dbReference type="PROSITE" id="PS50181"/>
    </source>
</evidence>
<reference evidence="2" key="1">
    <citation type="submission" date="2022-08" db="EMBL/GenBank/DDBJ databases">
        <authorList>
            <person name="Marques A."/>
        </authorList>
    </citation>
    <scope>NUCLEOTIDE SEQUENCE</scope>
    <source>
        <strain evidence="2">RhyPub2mFocal</strain>
        <tissue evidence="2">Leaves</tissue>
    </source>
</reference>
<gene>
    <name evidence="2" type="ORF">LUZ62_025502</name>
</gene>
<dbReference type="InterPro" id="IPR005174">
    <property type="entry name" value="KIB1-4_b-propeller"/>
</dbReference>
<organism evidence="2 3">
    <name type="scientific">Rhynchospora pubera</name>
    <dbReference type="NCBI Taxonomy" id="906938"/>
    <lineage>
        <taxon>Eukaryota</taxon>
        <taxon>Viridiplantae</taxon>
        <taxon>Streptophyta</taxon>
        <taxon>Embryophyta</taxon>
        <taxon>Tracheophyta</taxon>
        <taxon>Spermatophyta</taxon>
        <taxon>Magnoliopsida</taxon>
        <taxon>Liliopsida</taxon>
        <taxon>Poales</taxon>
        <taxon>Cyperaceae</taxon>
        <taxon>Cyperoideae</taxon>
        <taxon>Rhynchosporeae</taxon>
        <taxon>Rhynchospora</taxon>
    </lineage>
</organism>
<feature type="domain" description="F-box" evidence="1">
    <location>
        <begin position="60"/>
        <end position="109"/>
    </location>
</feature>
<dbReference type="InterPro" id="IPR011043">
    <property type="entry name" value="Gal_Oxase/kelch_b-propeller"/>
</dbReference>
<dbReference type="SUPFAM" id="SSF50965">
    <property type="entry name" value="Galactose oxidase, central domain"/>
    <property type="match status" value="1"/>
</dbReference>
<protein>
    <submittedName>
        <fullName evidence="2">F-box protein family-like</fullName>
    </submittedName>
</protein>
<dbReference type="PANTHER" id="PTHR33127:SF97">
    <property type="entry name" value="OS08G0448300 PROTEIN"/>
    <property type="match status" value="1"/>
</dbReference>
<evidence type="ECO:0000313" key="2">
    <source>
        <dbReference type="EMBL" id="KAJ4812936.1"/>
    </source>
</evidence>
<name>A0AAV8HC99_9POAL</name>
<dbReference type="PANTHER" id="PTHR33127">
    <property type="entry name" value="TRANSMEMBRANE PROTEIN"/>
    <property type="match status" value="1"/>
</dbReference>
<dbReference type="AlphaFoldDB" id="A0AAV8HC99"/>
<dbReference type="InterPro" id="IPR001810">
    <property type="entry name" value="F-box_dom"/>
</dbReference>
<dbReference type="SUPFAM" id="SSF81383">
    <property type="entry name" value="F-box domain"/>
    <property type="match status" value="1"/>
</dbReference>
<dbReference type="PROSITE" id="PS50181">
    <property type="entry name" value="FBOX"/>
    <property type="match status" value="1"/>
</dbReference>
<dbReference type="InterPro" id="IPR036047">
    <property type="entry name" value="F-box-like_dom_sf"/>
</dbReference>
<dbReference type="CDD" id="cd09917">
    <property type="entry name" value="F-box_SF"/>
    <property type="match status" value="1"/>
</dbReference>
<accession>A0AAV8HC99</accession>
<sequence>MSFSLTPTHENAVGSRFCWFVPTRMPKRTIMGSSAHPTNDLNEVFTDNIIMENKITSIVSRPWNDLPMDLVESLLPHLSSVDALRFFTVCKSWNLASDSIQKAKTWPWLMYQEKSDGTCKLLDPLNGKEYTTSVGLPSSVFPIRMLCSKDGWVIVLDAAKAMFMVNPLNEDAVELPPLEGFDENFCGITFTSTPTSPDCVVLAFCADINGDIFFYKWHSEDEDWTFICDDESPPMHTASKTNPVFFQGEFYCLAETGELGIFNPVDKTWRMLHKLRPVYLEDEVPSPGIEDCYLLELDGNLISVFKCNYSNNDVRIIKLDTEKMEWIPVKDLAGWTLFLDPTGSFAKPSPHKNWSNKIFFTAFCSSKIKTCATYCMESKRYDIHFCDTKKPLDCVWLEPKLIRKRLMNAPC</sequence>
<dbReference type="EMBL" id="JAMFTS010000001">
    <property type="protein sequence ID" value="KAJ4812936.1"/>
    <property type="molecule type" value="Genomic_DNA"/>
</dbReference>
<comment type="caution">
    <text evidence="2">The sequence shown here is derived from an EMBL/GenBank/DDBJ whole genome shotgun (WGS) entry which is preliminary data.</text>
</comment>